<organism evidence="3 4">
    <name type="scientific">Riccia fluitans</name>
    <dbReference type="NCBI Taxonomy" id="41844"/>
    <lineage>
        <taxon>Eukaryota</taxon>
        <taxon>Viridiplantae</taxon>
        <taxon>Streptophyta</taxon>
        <taxon>Embryophyta</taxon>
        <taxon>Marchantiophyta</taxon>
        <taxon>Marchantiopsida</taxon>
        <taxon>Marchantiidae</taxon>
        <taxon>Marchantiales</taxon>
        <taxon>Ricciaceae</taxon>
        <taxon>Riccia</taxon>
    </lineage>
</organism>
<sequence>MTVCIILCWVFLSHKAKLIFVEHYISRNHHFLCRRLHLSQPTKFFPSSEGFKVWSLRSAEMTRTKLSNDSGSVGFSTVSDPSVPAATA</sequence>
<reference evidence="3 4" key="1">
    <citation type="submission" date="2024-09" db="EMBL/GenBank/DDBJ databases">
        <title>Chromosome-scale assembly of Riccia fluitans.</title>
        <authorList>
            <person name="Paukszto L."/>
            <person name="Sawicki J."/>
            <person name="Karawczyk K."/>
            <person name="Piernik-Szablinska J."/>
            <person name="Szczecinska M."/>
            <person name="Mazdziarz M."/>
        </authorList>
    </citation>
    <scope>NUCLEOTIDE SEQUENCE [LARGE SCALE GENOMIC DNA]</scope>
    <source>
        <strain evidence="3">Rf_01</strain>
        <tissue evidence="3">Aerial parts of the thallus</tissue>
    </source>
</reference>
<dbReference type="EMBL" id="JBHFFA010000004">
    <property type="protein sequence ID" value="KAL2630812.1"/>
    <property type="molecule type" value="Genomic_DNA"/>
</dbReference>
<feature type="region of interest" description="Disordered" evidence="1">
    <location>
        <begin position="66"/>
        <end position="88"/>
    </location>
</feature>
<evidence type="ECO:0000256" key="2">
    <source>
        <dbReference type="SAM" id="SignalP"/>
    </source>
</evidence>
<feature type="compositionally biased region" description="Polar residues" evidence="1">
    <location>
        <begin position="66"/>
        <end position="80"/>
    </location>
</feature>
<accession>A0ABD1YJ89</accession>
<evidence type="ECO:0000256" key="1">
    <source>
        <dbReference type="SAM" id="MobiDB-lite"/>
    </source>
</evidence>
<evidence type="ECO:0008006" key="5">
    <source>
        <dbReference type="Google" id="ProtNLM"/>
    </source>
</evidence>
<evidence type="ECO:0000313" key="3">
    <source>
        <dbReference type="EMBL" id="KAL2630812.1"/>
    </source>
</evidence>
<protein>
    <recommendedName>
        <fullName evidence="5">Secreted protein</fullName>
    </recommendedName>
</protein>
<name>A0ABD1YJ89_9MARC</name>
<keyword evidence="2" id="KW-0732">Signal</keyword>
<dbReference type="Proteomes" id="UP001605036">
    <property type="component" value="Unassembled WGS sequence"/>
</dbReference>
<evidence type="ECO:0000313" key="4">
    <source>
        <dbReference type="Proteomes" id="UP001605036"/>
    </source>
</evidence>
<comment type="caution">
    <text evidence="3">The sequence shown here is derived from an EMBL/GenBank/DDBJ whole genome shotgun (WGS) entry which is preliminary data.</text>
</comment>
<gene>
    <name evidence="3" type="ORF">R1flu_015498</name>
</gene>
<feature type="signal peptide" evidence="2">
    <location>
        <begin position="1"/>
        <end position="18"/>
    </location>
</feature>
<feature type="chain" id="PRO_5044767889" description="Secreted protein" evidence="2">
    <location>
        <begin position="19"/>
        <end position="88"/>
    </location>
</feature>
<proteinExistence type="predicted"/>
<dbReference type="AlphaFoldDB" id="A0ABD1YJ89"/>
<keyword evidence="4" id="KW-1185">Reference proteome</keyword>